<evidence type="ECO:0000313" key="2">
    <source>
        <dbReference type="EMBL" id="KAG5577331.1"/>
    </source>
</evidence>
<organism evidence="2 3">
    <name type="scientific">Solanum commersonii</name>
    <name type="common">Commerson's wild potato</name>
    <name type="synonym">Commerson's nightshade</name>
    <dbReference type="NCBI Taxonomy" id="4109"/>
    <lineage>
        <taxon>Eukaryota</taxon>
        <taxon>Viridiplantae</taxon>
        <taxon>Streptophyta</taxon>
        <taxon>Embryophyta</taxon>
        <taxon>Tracheophyta</taxon>
        <taxon>Spermatophyta</taxon>
        <taxon>Magnoliopsida</taxon>
        <taxon>eudicotyledons</taxon>
        <taxon>Gunneridae</taxon>
        <taxon>Pentapetalae</taxon>
        <taxon>asterids</taxon>
        <taxon>lamiids</taxon>
        <taxon>Solanales</taxon>
        <taxon>Solanaceae</taxon>
        <taxon>Solanoideae</taxon>
        <taxon>Solaneae</taxon>
        <taxon>Solanum</taxon>
    </lineage>
</organism>
<dbReference type="EMBL" id="JACXVP010000011">
    <property type="protein sequence ID" value="KAG5577331.1"/>
    <property type="molecule type" value="Genomic_DNA"/>
</dbReference>
<dbReference type="AlphaFoldDB" id="A0A9J5WN00"/>
<protein>
    <recommendedName>
        <fullName evidence="1">DUF4283 domain-containing protein</fullName>
    </recommendedName>
</protein>
<proteinExistence type="predicted"/>
<comment type="caution">
    <text evidence="2">The sequence shown here is derived from an EMBL/GenBank/DDBJ whole genome shotgun (WGS) entry which is preliminary data.</text>
</comment>
<feature type="domain" description="DUF4283" evidence="1">
    <location>
        <begin position="114"/>
        <end position="169"/>
    </location>
</feature>
<dbReference type="InterPro" id="IPR025558">
    <property type="entry name" value="DUF4283"/>
</dbReference>
<evidence type="ECO:0000259" key="1">
    <source>
        <dbReference type="Pfam" id="PF14111"/>
    </source>
</evidence>
<dbReference type="Proteomes" id="UP000824120">
    <property type="component" value="Chromosome 11"/>
</dbReference>
<keyword evidence="3" id="KW-1185">Reference proteome</keyword>
<sequence>MKDHFSEFFCTLKYNENGRYNSFIALQGQSKSIIITPDNSHDGGWGNIAHKVANILYEPIRAQATQIASIPKLTSSFKEACSNNRWTTEALKKAKVQTEEGNIRIIGGSSAAEKDLLSKCIVGKFQTAEELPSLNDVRRWACNTWKTTFGVSVYAMNDGQFLFELPSKTLDLEEVEAGTRLVESDH</sequence>
<dbReference type="PANTHER" id="PTHR34427">
    <property type="entry name" value="DUF4283 DOMAIN PROTEIN"/>
    <property type="match status" value="1"/>
</dbReference>
<evidence type="ECO:0000313" key="3">
    <source>
        <dbReference type="Proteomes" id="UP000824120"/>
    </source>
</evidence>
<reference evidence="2 3" key="1">
    <citation type="submission" date="2020-09" db="EMBL/GenBank/DDBJ databases">
        <title>De no assembly of potato wild relative species, Solanum commersonii.</title>
        <authorList>
            <person name="Cho K."/>
        </authorList>
    </citation>
    <scope>NUCLEOTIDE SEQUENCE [LARGE SCALE GENOMIC DNA]</scope>
    <source>
        <strain evidence="2">LZ3.2</strain>
        <tissue evidence="2">Leaf</tissue>
    </source>
</reference>
<accession>A0A9J5WN00</accession>
<name>A0A9J5WN00_SOLCO</name>
<dbReference type="PANTHER" id="PTHR34427:SF15">
    <property type="entry name" value="DUF4283 DOMAIN-CONTAINING PROTEIN"/>
    <property type="match status" value="1"/>
</dbReference>
<dbReference type="Pfam" id="PF14111">
    <property type="entry name" value="DUF4283"/>
    <property type="match status" value="1"/>
</dbReference>
<gene>
    <name evidence="2" type="ORF">H5410_057465</name>
</gene>